<evidence type="ECO:0000256" key="3">
    <source>
        <dbReference type="ARBA" id="ARBA00022898"/>
    </source>
</evidence>
<dbReference type="InterPro" id="IPR015424">
    <property type="entry name" value="PyrdxlP-dep_Trfase"/>
</dbReference>
<dbReference type="Gene3D" id="3.40.640.10">
    <property type="entry name" value="Type I PLP-dependent aspartate aminotransferase-like (Major domain)"/>
    <property type="match status" value="1"/>
</dbReference>
<feature type="domain" description="HTH gntR-type" evidence="7">
    <location>
        <begin position="2"/>
        <end position="70"/>
    </location>
</feature>
<sequence length="427" mass="50200">MASKYQKILRDLISDIENGILQKGQKLPSVRHLSQNYHCSKDTAQRALLELKYRNYCYVVEKSGYYVLEGKEKNESPLTISLEDYNNMAYEDFRLCVNESLTNRENFLFNYYHQHQGLEELLSSLKTYLSKDAIYTKENNILVTSGTQQALYILSQMAFPNNKSKILLEQPTYHRMIDLVNDLELPFLTINRDFQGLDLNQLEMLFREHDIKFFYTISRFSNPLGLSYTTAEKKKIIELAERYDVYIIEDDYMGDFAKTTDLPLHYYDTSDHVIYLKSFSMTLFPALRLATLILPTILMEGFLAHKKMMDYDTSLIMQKALSLYLDNGMFEKNVAYLQQVFQKQREKAEKYIQDMEILESYQILPQSVVLSLPKPYLGKLTFSKELDFLENCYIVSTNKNYIKINNNEKLPQNLDLIKKILSYSRMN</sequence>
<dbReference type="InterPro" id="IPR036390">
    <property type="entry name" value="WH_DNA-bd_sf"/>
</dbReference>
<dbReference type="GO" id="GO:0003677">
    <property type="term" value="F:DNA binding"/>
    <property type="evidence" value="ECO:0007669"/>
    <property type="project" value="UniProtKB-KW"/>
</dbReference>
<dbReference type="RefSeq" id="WP_074486241.1">
    <property type="nucleotide sequence ID" value="NZ_FMXP01000020.1"/>
</dbReference>
<dbReference type="CDD" id="cd07377">
    <property type="entry name" value="WHTH_GntR"/>
    <property type="match status" value="1"/>
</dbReference>
<dbReference type="InterPro" id="IPR051446">
    <property type="entry name" value="HTH_trans_reg/aminotransferase"/>
</dbReference>
<dbReference type="AlphaFoldDB" id="A0A1G6CCZ1"/>
<dbReference type="SUPFAM" id="SSF53383">
    <property type="entry name" value="PLP-dependent transferases"/>
    <property type="match status" value="1"/>
</dbReference>
<dbReference type="PANTHER" id="PTHR46577">
    <property type="entry name" value="HTH-TYPE TRANSCRIPTIONAL REGULATORY PROTEIN GABR"/>
    <property type="match status" value="1"/>
</dbReference>
<keyword evidence="8" id="KW-0808">Transferase</keyword>
<dbReference type="InterPro" id="IPR000524">
    <property type="entry name" value="Tscrpt_reg_HTH_GntR"/>
</dbReference>
<dbReference type="InterPro" id="IPR036388">
    <property type="entry name" value="WH-like_DNA-bd_sf"/>
</dbReference>
<keyword evidence="3" id="KW-0663">Pyridoxal phosphate</keyword>
<evidence type="ECO:0000256" key="1">
    <source>
        <dbReference type="ARBA" id="ARBA00005384"/>
    </source>
</evidence>
<keyword evidence="4" id="KW-0805">Transcription regulation</keyword>
<comment type="similarity">
    <text evidence="1">In the C-terminal section; belongs to the class-I pyridoxal-phosphate-dependent aminotransferase family.</text>
</comment>
<keyword evidence="9" id="KW-1185">Reference proteome</keyword>
<dbReference type="Pfam" id="PF00392">
    <property type="entry name" value="GntR"/>
    <property type="match status" value="1"/>
</dbReference>
<gene>
    <name evidence="8" type="ORF">SAMN02910293_01524</name>
</gene>
<keyword evidence="2 8" id="KW-0032">Aminotransferase</keyword>
<dbReference type="eggNOG" id="COG1167">
    <property type="taxonomic scope" value="Bacteria"/>
</dbReference>
<evidence type="ECO:0000313" key="8">
    <source>
        <dbReference type="EMBL" id="SDB30622.1"/>
    </source>
</evidence>
<evidence type="ECO:0000259" key="7">
    <source>
        <dbReference type="PROSITE" id="PS50949"/>
    </source>
</evidence>
<dbReference type="EMBL" id="FMXP01000020">
    <property type="protein sequence ID" value="SDB30622.1"/>
    <property type="molecule type" value="Genomic_DNA"/>
</dbReference>
<dbReference type="GO" id="GO:0008483">
    <property type="term" value="F:transaminase activity"/>
    <property type="evidence" value="ECO:0007669"/>
    <property type="project" value="UniProtKB-KW"/>
</dbReference>
<dbReference type="InterPro" id="IPR004839">
    <property type="entry name" value="Aminotransferase_I/II_large"/>
</dbReference>
<dbReference type="PROSITE" id="PS50949">
    <property type="entry name" value="HTH_GNTR"/>
    <property type="match status" value="1"/>
</dbReference>
<reference evidence="8 9" key="1">
    <citation type="submission" date="2016-10" db="EMBL/GenBank/DDBJ databases">
        <authorList>
            <person name="de Groot N.N."/>
        </authorList>
    </citation>
    <scope>NUCLEOTIDE SEQUENCE [LARGE SCALE GENOMIC DNA]</scope>
    <source>
        <strain evidence="8 9">A-4</strain>
    </source>
</reference>
<accession>A0A1G6CCZ1</accession>
<dbReference type="GO" id="GO:0030170">
    <property type="term" value="F:pyridoxal phosphate binding"/>
    <property type="evidence" value="ECO:0007669"/>
    <property type="project" value="InterPro"/>
</dbReference>
<evidence type="ECO:0000313" key="9">
    <source>
        <dbReference type="Proteomes" id="UP000182508"/>
    </source>
</evidence>
<evidence type="ECO:0000256" key="4">
    <source>
        <dbReference type="ARBA" id="ARBA00023015"/>
    </source>
</evidence>
<dbReference type="GO" id="GO:0003700">
    <property type="term" value="F:DNA-binding transcription factor activity"/>
    <property type="evidence" value="ECO:0007669"/>
    <property type="project" value="InterPro"/>
</dbReference>
<protein>
    <submittedName>
        <fullName evidence="8">DNA-binding transcriptional regulator, MocR family, contains an aminotransferase domain</fullName>
    </submittedName>
</protein>
<dbReference type="InterPro" id="IPR015421">
    <property type="entry name" value="PyrdxlP-dep_Trfase_major"/>
</dbReference>
<dbReference type="Proteomes" id="UP000182508">
    <property type="component" value="Unassembled WGS sequence"/>
</dbReference>
<dbReference type="SMART" id="SM00345">
    <property type="entry name" value="HTH_GNTR"/>
    <property type="match status" value="1"/>
</dbReference>
<evidence type="ECO:0000256" key="2">
    <source>
        <dbReference type="ARBA" id="ARBA00022576"/>
    </source>
</evidence>
<dbReference type="PANTHER" id="PTHR46577:SF1">
    <property type="entry name" value="HTH-TYPE TRANSCRIPTIONAL REGULATORY PROTEIN GABR"/>
    <property type="match status" value="1"/>
</dbReference>
<keyword evidence="6" id="KW-0804">Transcription</keyword>
<organism evidence="8 9">
    <name type="scientific">Streptococcus henryi</name>
    <dbReference type="NCBI Taxonomy" id="439219"/>
    <lineage>
        <taxon>Bacteria</taxon>
        <taxon>Bacillati</taxon>
        <taxon>Bacillota</taxon>
        <taxon>Bacilli</taxon>
        <taxon>Lactobacillales</taxon>
        <taxon>Streptococcaceae</taxon>
        <taxon>Streptococcus</taxon>
    </lineage>
</organism>
<dbReference type="Pfam" id="PF00155">
    <property type="entry name" value="Aminotran_1_2"/>
    <property type="match status" value="1"/>
</dbReference>
<proteinExistence type="inferred from homology"/>
<evidence type="ECO:0000256" key="5">
    <source>
        <dbReference type="ARBA" id="ARBA00023125"/>
    </source>
</evidence>
<dbReference type="Gene3D" id="1.10.10.10">
    <property type="entry name" value="Winged helix-like DNA-binding domain superfamily/Winged helix DNA-binding domain"/>
    <property type="match status" value="1"/>
</dbReference>
<evidence type="ECO:0000256" key="6">
    <source>
        <dbReference type="ARBA" id="ARBA00023163"/>
    </source>
</evidence>
<keyword evidence="5 8" id="KW-0238">DNA-binding</keyword>
<name>A0A1G6CCZ1_9STRE</name>
<dbReference type="STRING" id="439219.SAMN02910293_01524"/>
<dbReference type="CDD" id="cd00609">
    <property type="entry name" value="AAT_like"/>
    <property type="match status" value="1"/>
</dbReference>
<dbReference type="SUPFAM" id="SSF46785">
    <property type="entry name" value="Winged helix' DNA-binding domain"/>
    <property type="match status" value="1"/>
</dbReference>